<proteinExistence type="predicted"/>
<feature type="transmembrane region" description="Helical" evidence="1">
    <location>
        <begin position="244"/>
        <end position="265"/>
    </location>
</feature>
<feature type="transmembrane region" description="Helical" evidence="1">
    <location>
        <begin position="344"/>
        <end position="364"/>
    </location>
</feature>
<feature type="transmembrane region" description="Helical" evidence="1">
    <location>
        <begin position="319"/>
        <end position="337"/>
    </location>
</feature>
<reference evidence="2 3" key="1">
    <citation type="submission" date="2019-07" db="EMBL/GenBank/DDBJ databases">
        <title>Whole genome shotgun sequence of Pseudonocardia sulfidoxydans NBRC 16205.</title>
        <authorList>
            <person name="Hosoyama A."/>
            <person name="Uohara A."/>
            <person name="Ohji S."/>
            <person name="Ichikawa N."/>
        </authorList>
    </citation>
    <scope>NUCLEOTIDE SEQUENCE [LARGE SCALE GENOMIC DNA]</scope>
    <source>
        <strain evidence="2 3">NBRC 16205</strain>
    </source>
</reference>
<comment type="caution">
    <text evidence="2">The sequence shown here is derived from an EMBL/GenBank/DDBJ whole genome shotgun (WGS) entry which is preliminary data.</text>
</comment>
<evidence type="ECO:0000313" key="2">
    <source>
        <dbReference type="EMBL" id="GEL24088.1"/>
    </source>
</evidence>
<sequence>MLDAPAVVAPVEGRTRRPPLRRPPAIVLVGLLLLAISLGLQHRVLGAFTTSTIGDVTGDPDLFGWWLTWTPWAILHGENPLVTHHPLGVNAMWNTTVPLLGVLLSPVTLSAGPVAAYNVGMILGPVVSGVAMAAALGPWVQRWSARTVAAVVYAFGPFQVAHASAGHLNIVWAVLPPVLLYLVHVLFVRGTDTPYRTGALVGLLFAAQLFLYTQTLALCVLMLVVTAVVLAVRFPSRVRERLPGLVRAGAACVGVFAVVCAYPLWLILAGPQRPMSTIRDPLYGVTDLANVVVPTPLTAARLVPTGFADTMRANVGEQGGYLGPAILLLVVVLVVTVRSTPLRLAAAVGLVSLVLSLGPEIVVADHGTGFPMPWAVFTEVHLLGEAEPVRLQVVTALCVAFVLAVWIDRIPTVPWLPGVGLATLATAFAVLTWLPADAYGAREASTPAFFDHAARHLRSGDVVETVPAVTSVWDGGARPMRWQAQADMLYKIPGGYFIGSDPQHPVLIEAPVSAYQQGVVEVGAGNPLTVAPADAAASLRASGVTVVVVVPETGVDTDAVRSWTATVTGDPGSQVEDVWAFRL</sequence>
<feature type="transmembrane region" description="Helical" evidence="1">
    <location>
        <begin position="116"/>
        <end position="137"/>
    </location>
</feature>
<dbReference type="EMBL" id="BJVJ01000028">
    <property type="protein sequence ID" value="GEL24088.1"/>
    <property type="molecule type" value="Genomic_DNA"/>
</dbReference>
<feature type="transmembrane region" description="Helical" evidence="1">
    <location>
        <begin position="24"/>
        <end position="42"/>
    </location>
</feature>
<protein>
    <recommendedName>
        <fullName evidence="4">Glycosyl transferase</fullName>
    </recommendedName>
</protein>
<evidence type="ECO:0000256" key="1">
    <source>
        <dbReference type="SAM" id="Phobius"/>
    </source>
</evidence>
<dbReference type="AlphaFoldDB" id="A0A511DM10"/>
<dbReference type="RefSeq" id="WP_147108384.1">
    <property type="nucleotide sequence ID" value="NZ_BJVJ01000028.1"/>
</dbReference>
<keyword evidence="3" id="KW-1185">Reference proteome</keyword>
<keyword evidence="1" id="KW-0472">Membrane</keyword>
<evidence type="ECO:0008006" key="4">
    <source>
        <dbReference type="Google" id="ProtNLM"/>
    </source>
</evidence>
<keyword evidence="1" id="KW-0812">Transmembrane</keyword>
<keyword evidence="1" id="KW-1133">Transmembrane helix</keyword>
<feature type="transmembrane region" description="Helical" evidence="1">
    <location>
        <begin position="168"/>
        <end position="187"/>
    </location>
</feature>
<organism evidence="2 3">
    <name type="scientific">Pseudonocardia sulfidoxydans NBRC 16205</name>
    <dbReference type="NCBI Taxonomy" id="1223511"/>
    <lineage>
        <taxon>Bacteria</taxon>
        <taxon>Bacillati</taxon>
        <taxon>Actinomycetota</taxon>
        <taxon>Actinomycetes</taxon>
        <taxon>Pseudonocardiales</taxon>
        <taxon>Pseudonocardiaceae</taxon>
        <taxon>Pseudonocardia</taxon>
    </lineage>
</organism>
<name>A0A511DM10_9PSEU</name>
<accession>A0A511DM10</accession>
<evidence type="ECO:0000313" key="3">
    <source>
        <dbReference type="Proteomes" id="UP000321685"/>
    </source>
</evidence>
<gene>
    <name evidence="2" type="ORF">PSU4_30420</name>
</gene>
<dbReference type="OrthoDB" id="2369748at2"/>
<feature type="transmembrane region" description="Helical" evidence="1">
    <location>
        <begin position="414"/>
        <end position="434"/>
    </location>
</feature>
<feature type="transmembrane region" description="Helical" evidence="1">
    <location>
        <begin position="389"/>
        <end position="407"/>
    </location>
</feature>
<feature type="transmembrane region" description="Helical" evidence="1">
    <location>
        <begin position="199"/>
        <end position="232"/>
    </location>
</feature>
<dbReference type="Proteomes" id="UP000321685">
    <property type="component" value="Unassembled WGS sequence"/>
</dbReference>